<dbReference type="InterPro" id="IPR010280">
    <property type="entry name" value="U5_MeTrfase_fam"/>
</dbReference>
<dbReference type="PANTHER" id="PTHR11061">
    <property type="entry name" value="RNA M5U METHYLTRANSFERASE"/>
    <property type="match status" value="1"/>
</dbReference>
<dbReference type="InterPro" id="IPR012340">
    <property type="entry name" value="NA-bd_OB-fold"/>
</dbReference>
<protein>
    <submittedName>
        <fullName evidence="6">Unannotated protein</fullName>
    </submittedName>
</protein>
<accession>A0A6J6F112</accession>
<evidence type="ECO:0000313" key="6">
    <source>
        <dbReference type="EMBL" id="CAB4580673.1"/>
    </source>
</evidence>
<dbReference type="GO" id="GO:0070041">
    <property type="term" value="F:rRNA (uridine-C5-)-methyltransferase activity"/>
    <property type="evidence" value="ECO:0007669"/>
    <property type="project" value="TreeGrafter"/>
</dbReference>
<sequence>MASVPEHTARLRIESLVAGGDGLAREASGRVVFVPGVLPGEEVVARFVTAKRDFARAEVVEVLEPSPVRTTPPCPARARGCGGCDWQHVDPAAQLGVKADIVREALRRTARLPDARVDAGGSVPSWGYRTSLRLAVDRSGRMSLRRPRTNEPVPLEHCLVAHPALDELVEVVRVRGADEVSLRVGAATGERSMWWTAPPGADVELRDVPADVSLGESAVVHEVVEGRSLRVSGASFFQSGPAAAELVVSTVRSLGGDELAAAGTVVDAYGGVGLFATTVVPDDGSVILVEGSPSACQDAEVNLQRHRTAGRAAVVRSSVESWRPVRADVVVADPSRQGLGAPAVATLAATEAPVMVLVGCDPVAFARDAGLLAAAGYRLDRAVALDLFPQTHHVEVVGRFERDGRDGRDERDGRDGRHESTCAHELGMGEK</sequence>
<dbReference type="AlphaFoldDB" id="A0A6J6F112"/>
<dbReference type="PANTHER" id="PTHR11061:SF30">
    <property type="entry name" value="TRNA (URACIL(54)-C(5))-METHYLTRANSFERASE"/>
    <property type="match status" value="1"/>
</dbReference>
<dbReference type="SUPFAM" id="SSF53335">
    <property type="entry name" value="S-adenosyl-L-methionine-dependent methyltransferases"/>
    <property type="match status" value="1"/>
</dbReference>
<evidence type="ECO:0000256" key="2">
    <source>
        <dbReference type="ARBA" id="ARBA00022679"/>
    </source>
</evidence>
<dbReference type="EMBL" id="CAEZSR010000151">
    <property type="protein sequence ID" value="CAB4580673.1"/>
    <property type="molecule type" value="Genomic_DNA"/>
</dbReference>
<name>A0A6J6F112_9ZZZZ</name>
<dbReference type="PROSITE" id="PS01231">
    <property type="entry name" value="TRMA_2"/>
    <property type="match status" value="1"/>
</dbReference>
<dbReference type="PROSITE" id="PS50926">
    <property type="entry name" value="TRAM"/>
    <property type="match status" value="1"/>
</dbReference>
<dbReference type="InterPro" id="IPR030391">
    <property type="entry name" value="MeTrfase_TrmA_CS"/>
</dbReference>
<keyword evidence="1" id="KW-0489">Methyltransferase</keyword>
<dbReference type="InterPro" id="IPR002792">
    <property type="entry name" value="TRAM_dom"/>
</dbReference>
<evidence type="ECO:0000256" key="3">
    <source>
        <dbReference type="ARBA" id="ARBA00022691"/>
    </source>
</evidence>
<evidence type="ECO:0000256" key="4">
    <source>
        <dbReference type="SAM" id="MobiDB-lite"/>
    </source>
</evidence>
<dbReference type="Gene3D" id="2.40.50.140">
    <property type="entry name" value="Nucleic acid-binding proteins"/>
    <property type="match status" value="1"/>
</dbReference>
<keyword evidence="3" id="KW-0949">S-adenosyl-L-methionine</keyword>
<evidence type="ECO:0000256" key="1">
    <source>
        <dbReference type="ARBA" id="ARBA00022603"/>
    </source>
</evidence>
<dbReference type="InterPro" id="IPR029063">
    <property type="entry name" value="SAM-dependent_MTases_sf"/>
</dbReference>
<feature type="region of interest" description="Disordered" evidence="4">
    <location>
        <begin position="403"/>
        <end position="431"/>
    </location>
</feature>
<dbReference type="PROSITE" id="PS51687">
    <property type="entry name" value="SAM_MT_RNA_M5U"/>
    <property type="match status" value="1"/>
</dbReference>
<organism evidence="6">
    <name type="scientific">freshwater metagenome</name>
    <dbReference type="NCBI Taxonomy" id="449393"/>
    <lineage>
        <taxon>unclassified sequences</taxon>
        <taxon>metagenomes</taxon>
        <taxon>ecological metagenomes</taxon>
    </lineage>
</organism>
<proteinExistence type="predicted"/>
<dbReference type="GO" id="GO:0070475">
    <property type="term" value="P:rRNA base methylation"/>
    <property type="evidence" value="ECO:0007669"/>
    <property type="project" value="TreeGrafter"/>
</dbReference>
<dbReference type="SUPFAM" id="SSF50249">
    <property type="entry name" value="Nucleic acid-binding proteins"/>
    <property type="match status" value="1"/>
</dbReference>
<dbReference type="Pfam" id="PF01938">
    <property type="entry name" value="TRAM"/>
    <property type="match status" value="1"/>
</dbReference>
<reference evidence="6" key="1">
    <citation type="submission" date="2020-05" db="EMBL/GenBank/DDBJ databases">
        <authorList>
            <person name="Chiriac C."/>
            <person name="Salcher M."/>
            <person name="Ghai R."/>
            <person name="Kavagutti S V."/>
        </authorList>
    </citation>
    <scope>NUCLEOTIDE SEQUENCE</scope>
</reference>
<evidence type="ECO:0000259" key="5">
    <source>
        <dbReference type="PROSITE" id="PS50926"/>
    </source>
</evidence>
<keyword evidence="2" id="KW-0808">Transferase</keyword>
<gene>
    <name evidence="6" type="ORF">UFOPK1493_03050</name>
</gene>
<dbReference type="Gene3D" id="2.40.50.1070">
    <property type="match status" value="1"/>
</dbReference>
<feature type="domain" description="TRAM" evidence="5">
    <location>
        <begin position="1"/>
        <end position="61"/>
    </location>
</feature>
<dbReference type="Gene3D" id="3.40.50.150">
    <property type="entry name" value="Vaccinia Virus protein VP39"/>
    <property type="match status" value="1"/>
</dbReference>